<reference evidence="1" key="1">
    <citation type="submission" date="2016-02" db="EMBL/GenBank/DDBJ databases">
        <title>Draft Genome Sequence of Sporotomaculum syntrophicum Strain FB, a Syntrophic Benzoate Degrader.</title>
        <authorList>
            <person name="Nobu M.K."/>
            <person name="Narihiro T."/>
            <person name="Qiu Y.-L."/>
            <person name="Ohashi A."/>
            <person name="Liu W.-T."/>
            <person name="Yuji S."/>
        </authorList>
    </citation>
    <scope>NUCLEOTIDE SEQUENCE</scope>
    <source>
        <strain evidence="1">FB</strain>
    </source>
</reference>
<gene>
    <name evidence="1" type="primary">yheD_1</name>
    <name evidence="1" type="ORF">SPSYN_02971</name>
</gene>
<dbReference type="OrthoDB" id="1809801at2"/>
<dbReference type="EMBL" id="LSRS01000009">
    <property type="protein sequence ID" value="KAF1083815.1"/>
    <property type="molecule type" value="Genomic_DNA"/>
</dbReference>
<keyword evidence="2" id="KW-1185">Reference proteome</keyword>
<name>A0A9D3AV99_9FIRM</name>
<dbReference type="Proteomes" id="UP000798488">
    <property type="component" value="Unassembled WGS sequence"/>
</dbReference>
<organism evidence="1 2">
    <name type="scientific">Sporotomaculum syntrophicum</name>
    <dbReference type="NCBI Taxonomy" id="182264"/>
    <lineage>
        <taxon>Bacteria</taxon>
        <taxon>Bacillati</taxon>
        <taxon>Bacillota</taxon>
        <taxon>Clostridia</taxon>
        <taxon>Eubacteriales</taxon>
        <taxon>Desulfallaceae</taxon>
        <taxon>Sporotomaculum</taxon>
    </lineage>
</organism>
<evidence type="ECO:0000313" key="1">
    <source>
        <dbReference type="EMBL" id="KAF1083815.1"/>
    </source>
</evidence>
<accession>A0A9D3AV99</accession>
<dbReference type="InterPro" id="IPR026838">
    <property type="entry name" value="YheC/D"/>
</dbReference>
<dbReference type="Gene3D" id="3.30.470.20">
    <property type="entry name" value="ATP-grasp fold, B domain"/>
    <property type="match status" value="1"/>
</dbReference>
<dbReference type="AlphaFoldDB" id="A0A9D3AV99"/>
<dbReference type="SUPFAM" id="SSF56059">
    <property type="entry name" value="Glutathione synthetase ATP-binding domain-like"/>
    <property type="match status" value="1"/>
</dbReference>
<dbReference type="Pfam" id="PF14398">
    <property type="entry name" value="ATPgrasp_YheCD"/>
    <property type="match status" value="1"/>
</dbReference>
<comment type="caution">
    <text evidence="1">The sequence shown here is derived from an EMBL/GenBank/DDBJ whole genome shotgun (WGS) entry which is preliminary data.</text>
</comment>
<protein>
    <submittedName>
        <fullName evidence="1">Endospore coat-associated protein YheD</fullName>
    </submittedName>
</protein>
<sequence>MDYAKHLIDYLSTNFTLKNHYLVQQKIPLAKIEGNPIDIRVITQWDPDFKDWSVNGKLVKIAQKGYVVTNVARELLLLDEALMRCSIGSAQKIEDKINRACIDISRRLHKNYPAITIIGFDLGVDQKGHIWFIEANLKPDIFMFYRLGDMQMYQKIMKGIKKAKALT</sequence>
<evidence type="ECO:0000313" key="2">
    <source>
        <dbReference type="Proteomes" id="UP000798488"/>
    </source>
</evidence>
<dbReference type="RefSeq" id="WP_161823240.1">
    <property type="nucleotide sequence ID" value="NZ_LSRS01000009.1"/>
</dbReference>
<proteinExistence type="predicted"/>